<evidence type="ECO:0000259" key="6">
    <source>
        <dbReference type="Pfam" id="PF18089"/>
    </source>
</evidence>
<proteinExistence type="inferred from homology"/>
<accession>I7G056</accession>
<dbReference type="GO" id="GO:0016787">
    <property type="term" value="F:hydrolase activity"/>
    <property type="evidence" value="ECO:0007669"/>
    <property type="project" value="UniProtKB-KW"/>
</dbReference>
<gene>
    <name evidence="7" type="ordered locus">MSMEI_2424</name>
</gene>
<dbReference type="GO" id="GO:0046872">
    <property type="term" value="F:metal ion binding"/>
    <property type="evidence" value="ECO:0007669"/>
    <property type="project" value="UniProtKB-KW"/>
</dbReference>
<organism evidence="7 8">
    <name type="scientific">Mycolicibacterium smegmatis (strain ATCC 700084 / mc(2)155)</name>
    <name type="common">Mycobacterium smegmatis</name>
    <dbReference type="NCBI Taxonomy" id="246196"/>
    <lineage>
        <taxon>Bacteria</taxon>
        <taxon>Bacillati</taxon>
        <taxon>Actinomycetota</taxon>
        <taxon>Actinomycetes</taxon>
        <taxon>Mycobacteriales</taxon>
        <taxon>Mycobacteriaceae</taxon>
        <taxon>Mycolicibacterium</taxon>
    </lineage>
</organism>
<evidence type="ECO:0000256" key="4">
    <source>
        <dbReference type="ARBA" id="ARBA00022833"/>
    </source>
</evidence>
<keyword evidence="2" id="KW-0479">Metal-binding</keyword>
<evidence type="ECO:0000256" key="1">
    <source>
        <dbReference type="ARBA" id="ARBA00001947"/>
    </source>
</evidence>
<reference evidence="7 8" key="1">
    <citation type="journal article" date="2007" name="Genome Biol.">
        <title>Interrupted coding sequences in Mycobacterium smegmatis: authentic mutations or sequencing errors?</title>
        <authorList>
            <person name="Deshayes C."/>
            <person name="Perrodou E."/>
            <person name="Gallien S."/>
            <person name="Euphrasie D."/>
            <person name="Schaeffer C."/>
            <person name="Van-Dorsselaer A."/>
            <person name="Poch O."/>
            <person name="Lecompte O."/>
            <person name="Reyrat J.M."/>
        </authorList>
    </citation>
    <scope>NUCLEOTIDE SEQUENCE [LARGE SCALE GENOMIC DNA]</scope>
    <source>
        <strain evidence="8">ATCC 700084 / mc(2)155</strain>
    </source>
</reference>
<comment type="cofactor">
    <cofactor evidence="1">
        <name>Zn(2+)</name>
        <dbReference type="ChEBI" id="CHEBI:29105"/>
    </cofactor>
</comment>
<feature type="domain" description="DAPG hydrolase PhiG" evidence="6">
    <location>
        <begin position="18"/>
        <end position="228"/>
    </location>
</feature>
<protein>
    <recommendedName>
        <fullName evidence="6">DAPG hydrolase PhiG domain-containing protein</fullName>
    </recommendedName>
</protein>
<dbReference type="AlphaFoldDB" id="I7G056"/>
<reference evidence="7 8" key="2">
    <citation type="journal article" date="2009" name="Genome Res.">
        <title>Ortho-proteogenomics: multiple proteomes investigation through orthology and a new MS-based protocol.</title>
        <authorList>
            <person name="Gallien S."/>
            <person name="Perrodou E."/>
            <person name="Carapito C."/>
            <person name="Deshayes C."/>
            <person name="Reyrat J.M."/>
            <person name="Van Dorsselaer A."/>
            <person name="Poch O."/>
            <person name="Schaeffer C."/>
            <person name="Lecompte O."/>
        </authorList>
    </citation>
    <scope>NUCLEOTIDE SEQUENCE [LARGE SCALE GENOMIC DNA]</scope>
    <source>
        <strain evidence="8">ATCC 700084 / mc(2)155</strain>
    </source>
</reference>
<keyword evidence="3" id="KW-0378">Hydrolase</keyword>
<evidence type="ECO:0000256" key="3">
    <source>
        <dbReference type="ARBA" id="ARBA00022801"/>
    </source>
</evidence>
<evidence type="ECO:0000256" key="2">
    <source>
        <dbReference type="ARBA" id="ARBA00022723"/>
    </source>
</evidence>
<dbReference type="Proteomes" id="UP000006158">
    <property type="component" value="Chromosome"/>
</dbReference>
<sequence length="242" mass="27158">MTVNNSEGNADNTMTTIDWNELLDPLPLPMETGYRRLDDGTLHIAARTDMHDCKTAMFEWWFRWRCDTQKYIWWHPIDHVSSHWAGDLSPDTHVGSEHIVVERFADAPAAELVIQFHGADDVFDAERYRTAVDRGDVSGSVLGRVGTGHHPPRDTSGKILGGRLLHVGRDTPWGFALRSHFHLGTDLPAMGLTASEVAAEVPDELGRNLLLHAYNEFTFLSRILGGLYVAENRDKIPPVAPW</sequence>
<evidence type="ECO:0000313" key="8">
    <source>
        <dbReference type="Proteomes" id="UP000006158"/>
    </source>
</evidence>
<dbReference type="EMBL" id="CP001663">
    <property type="protein sequence ID" value="AFP38892.1"/>
    <property type="molecule type" value="Genomic_DNA"/>
</dbReference>
<dbReference type="InterPro" id="IPR041526">
    <property type="entry name" value="DAPG_hydrolase"/>
</dbReference>
<name>I7G056_MYCS2</name>
<comment type="similarity">
    <text evidence="5">Belongs to the DAPG/phloretin hydrolase family.</text>
</comment>
<keyword evidence="4" id="KW-0862">Zinc</keyword>
<dbReference type="Pfam" id="PF18089">
    <property type="entry name" value="DAPG_hydrolase"/>
    <property type="match status" value="1"/>
</dbReference>
<evidence type="ECO:0000313" key="7">
    <source>
        <dbReference type="EMBL" id="AFP38892.1"/>
    </source>
</evidence>
<dbReference type="PATRIC" id="fig|246196.56.peg.2482"/>
<dbReference type="KEGG" id="msg:MSMEI_2424"/>
<evidence type="ECO:0000256" key="5">
    <source>
        <dbReference type="ARBA" id="ARBA00023459"/>
    </source>
</evidence>